<sequence>MNSFDQQTEPPTTNKIDSSLIMDDYQPKSIQVGFEVTEQQSPKTPTTAATTVTTPTKEKSMTHNRRISIDQNEAKTILSSHIEIREKEIDRQTRFAEKDKKDSLLYVNLIKECKEQLHGYIKDFYENEEKENEHRKNALIEKSTALLAIESATTVSPLPFMAHPSAVATSSTPILSTSLNNTLHNNVGNVSSGSLLSVDSVAVVSSSSAVVGSVGSYGQTKSPSPLTSLSFWEHQNGVGNGSAGSGQQSHQHKNDEKSNNPSVSVLVSSYQNKDEELERVKYRANAESLRASYLREKYEELSQLVQTERDHWSKIIDKKKKEVESKEKEINRLLMVAETQKKKSMEATDQITKLKKSLDSISKIRANNSIDIKKINEKCSFESLSPSPNCSGRVCASPSFNYQQQQQLHYLNSKSPQSLHSSGSSSHSGKSSPKYLTEEKKDLIYYDKQMERKDEEIKRIRDIIEFEQSKTLFLTGKVNELTSVLEEESRQVDNIQYQTLREIREKEDAIIKVALRAQKERIKSNQINDQIKKLVNESGKSDPSKKSKKTPEIEPITSNFMEMGELKQFQDLSLDRYCDENILNKCCMGKLPISSLLNSSSGSLNASAGNLGSPYFTSTTPLNTSLQQISSSPNLSHSPKLSTSFSQLQQQQQQQQHQQQQQYLSSPTLMVRNQINSVVSNSINIPANRKLYQTGESPSTHSNSFNNNSNSINIANNQSGLLSKSPSKPSNSFNYSSSPSQYICSMNNVYAGSPSEVIMFKLKEIDRLAKETVNKEKELSQDSFQEERQSIFYSENTQNLSKDVDPHFHSFSGKPTLIIDFYQQSLSLMIVFIESRISI</sequence>
<dbReference type="AlphaFoldDB" id="A0A151Z7P3"/>
<reference evidence="3 4" key="1">
    <citation type="submission" date="2015-12" db="EMBL/GenBank/DDBJ databases">
        <title>Dictyostelia acquired genes for synthesis and detection of signals that induce cell-type specialization by lateral gene transfer from prokaryotes.</title>
        <authorList>
            <person name="Gloeckner G."/>
            <person name="Schaap P."/>
        </authorList>
    </citation>
    <scope>NUCLEOTIDE SEQUENCE [LARGE SCALE GENOMIC DNA]</scope>
    <source>
        <strain evidence="3 4">TK</strain>
    </source>
</reference>
<feature type="compositionally biased region" description="Polar residues" evidence="2">
    <location>
        <begin position="624"/>
        <end position="646"/>
    </location>
</feature>
<dbReference type="Proteomes" id="UP000076078">
    <property type="component" value="Unassembled WGS sequence"/>
</dbReference>
<gene>
    <name evidence="3" type="ORF">DLAC_08553</name>
</gene>
<feature type="compositionally biased region" description="Low complexity" evidence="2">
    <location>
        <begin position="697"/>
        <end position="733"/>
    </location>
</feature>
<feature type="compositionally biased region" description="Polar residues" evidence="2">
    <location>
        <begin position="1"/>
        <end position="17"/>
    </location>
</feature>
<feature type="region of interest" description="Disordered" evidence="2">
    <location>
        <begin position="624"/>
        <end position="664"/>
    </location>
</feature>
<comment type="caution">
    <text evidence="3">The sequence shown here is derived from an EMBL/GenBank/DDBJ whole genome shotgun (WGS) entry which is preliminary data.</text>
</comment>
<proteinExistence type="predicted"/>
<evidence type="ECO:0000313" key="4">
    <source>
        <dbReference type="Proteomes" id="UP000076078"/>
    </source>
</evidence>
<feature type="region of interest" description="Disordered" evidence="2">
    <location>
        <begin position="534"/>
        <end position="555"/>
    </location>
</feature>
<feature type="region of interest" description="Disordered" evidence="2">
    <location>
        <begin position="228"/>
        <end position="262"/>
    </location>
</feature>
<protein>
    <submittedName>
        <fullName evidence="3">Uncharacterized protein</fullName>
    </submittedName>
</protein>
<feature type="coiled-coil region" evidence="1">
    <location>
        <begin position="316"/>
        <end position="343"/>
    </location>
</feature>
<organism evidence="3 4">
    <name type="scientific">Tieghemostelium lacteum</name>
    <name type="common">Slime mold</name>
    <name type="synonym">Dictyostelium lacteum</name>
    <dbReference type="NCBI Taxonomy" id="361077"/>
    <lineage>
        <taxon>Eukaryota</taxon>
        <taxon>Amoebozoa</taxon>
        <taxon>Evosea</taxon>
        <taxon>Eumycetozoa</taxon>
        <taxon>Dictyostelia</taxon>
        <taxon>Dictyosteliales</taxon>
        <taxon>Raperosteliaceae</taxon>
        <taxon>Tieghemostelium</taxon>
    </lineage>
</organism>
<evidence type="ECO:0000313" key="3">
    <source>
        <dbReference type="EMBL" id="KYQ89982.1"/>
    </source>
</evidence>
<feature type="region of interest" description="Disordered" evidence="2">
    <location>
        <begin position="692"/>
        <end position="733"/>
    </location>
</feature>
<evidence type="ECO:0000256" key="2">
    <source>
        <dbReference type="SAM" id="MobiDB-lite"/>
    </source>
</evidence>
<evidence type="ECO:0000256" key="1">
    <source>
        <dbReference type="SAM" id="Coils"/>
    </source>
</evidence>
<accession>A0A151Z7P3</accession>
<name>A0A151Z7P3_TIELA</name>
<keyword evidence="4" id="KW-1185">Reference proteome</keyword>
<keyword evidence="1" id="KW-0175">Coiled coil</keyword>
<feature type="compositionally biased region" description="Basic and acidic residues" evidence="2">
    <location>
        <begin position="534"/>
        <end position="552"/>
    </location>
</feature>
<feature type="compositionally biased region" description="Low complexity" evidence="2">
    <location>
        <begin position="647"/>
        <end position="662"/>
    </location>
</feature>
<dbReference type="InParanoid" id="A0A151Z7P3"/>
<dbReference type="FunCoup" id="A0A151Z7P3">
    <property type="interactions" value="371"/>
</dbReference>
<feature type="region of interest" description="Disordered" evidence="2">
    <location>
        <begin position="1"/>
        <end position="20"/>
    </location>
</feature>
<feature type="compositionally biased region" description="Low complexity" evidence="2">
    <location>
        <begin position="413"/>
        <end position="433"/>
    </location>
</feature>
<dbReference type="EMBL" id="LODT01000037">
    <property type="protein sequence ID" value="KYQ89982.1"/>
    <property type="molecule type" value="Genomic_DNA"/>
</dbReference>
<feature type="region of interest" description="Disordered" evidence="2">
    <location>
        <begin position="413"/>
        <end position="434"/>
    </location>
</feature>
<dbReference type="STRING" id="361077.A0A151Z7P3"/>
<dbReference type="OrthoDB" id="21385at2759"/>